<dbReference type="InterPro" id="IPR050645">
    <property type="entry name" value="Histidine_acid_phosphatase"/>
</dbReference>
<feature type="transmembrane region" description="Helical" evidence="8">
    <location>
        <begin position="12"/>
        <end position="29"/>
    </location>
</feature>
<reference evidence="10" key="1">
    <citation type="submission" date="2025-08" db="UniProtKB">
        <authorList>
            <consortium name="RefSeq"/>
        </authorList>
    </citation>
    <scope>IDENTIFICATION</scope>
</reference>
<evidence type="ECO:0000256" key="5">
    <source>
        <dbReference type="ARBA" id="ARBA00022801"/>
    </source>
</evidence>
<dbReference type="EC" id="3.1.3.2" evidence="3"/>
<comment type="catalytic activity">
    <reaction evidence="1">
        <text>a phosphate monoester + H2O = an alcohol + phosphate</text>
        <dbReference type="Rhea" id="RHEA:15017"/>
        <dbReference type="ChEBI" id="CHEBI:15377"/>
        <dbReference type="ChEBI" id="CHEBI:30879"/>
        <dbReference type="ChEBI" id="CHEBI:43474"/>
        <dbReference type="ChEBI" id="CHEBI:67140"/>
        <dbReference type="EC" id="3.1.3.2"/>
    </reaction>
</comment>
<gene>
    <name evidence="10" type="primary">LOC107107297</name>
</gene>
<accession>A0ABM1JNM7</accession>
<keyword evidence="7" id="KW-0325">Glycoprotein</keyword>
<sequence length="355" mass="40338">MIVSVSCLGHSLSGFGFSFLSFCFVLLLQRATGAGRELKFVTAVYRHGDRSPVSTFPTNSYQESIWPQGYGQLTRDGIKQQYKLGRYLRKRYGTFLSLEYKRKEIYVLSTDVDRTIMSAQSNLAGLFPPTGGQVWNQRIAWQPVPVHTLPRKQDRLLYYPILDCPRFLKLLKETMDSGAFKLKLKDYMPFVGEIAPKLGYDVKTLLDVNSHKLWNAYDALLVQSLHKYRNDDWVEPSTMKKMKSLLEVAITAVFGDHKREEKSRLQGGLLVKAILEDITKAATSADPKKMAMYSAHDITIVALQSALDVFDKKLPPYAACHLFELYQEANGQVSTQMQHAAVLSWAIPFYSHFSN</sequence>
<dbReference type="CDD" id="cd07061">
    <property type="entry name" value="HP_HAP_like"/>
    <property type="match status" value="1"/>
</dbReference>
<evidence type="ECO:0000313" key="10">
    <source>
        <dbReference type="RefSeq" id="XP_015263064.1"/>
    </source>
</evidence>
<dbReference type="GeneID" id="107107297"/>
<evidence type="ECO:0000256" key="6">
    <source>
        <dbReference type="ARBA" id="ARBA00023157"/>
    </source>
</evidence>
<keyword evidence="5" id="KW-0378">Hydrolase</keyword>
<protein>
    <recommendedName>
        <fullName evidence="3">acid phosphatase</fullName>
        <ecNumber evidence="3">3.1.3.2</ecNumber>
    </recommendedName>
</protein>
<keyword evidence="8" id="KW-1133">Transmembrane helix</keyword>
<evidence type="ECO:0000313" key="9">
    <source>
        <dbReference type="Proteomes" id="UP000694871"/>
    </source>
</evidence>
<dbReference type="SUPFAM" id="SSF53254">
    <property type="entry name" value="Phosphoglycerate mutase-like"/>
    <property type="match status" value="1"/>
</dbReference>
<keyword evidence="6" id="KW-1015">Disulfide bond</keyword>
<comment type="similarity">
    <text evidence="2">Belongs to the histidine acid phosphatase family.</text>
</comment>
<dbReference type="Gene3D" id="3.40.50.1240">
    <property type="entry name" value="Phosphoglycerate mutase-like"/>
    <property type="match status" value="1"/>
</dbReference>
<evidence type="ECO:0000256" key="8">
    <source>
        <dbReference type="SAM" id="Phobius"/>
    </source>
</evidence>
<keyword evidence="8" id="KW-0812">Transmembrane</keyword>
<dbReference type="PANTHER" id="PTHR11567:SF211">
    <property type="entry name" value="PROSTATIC ACID PHOSPHATASE"/>
    <property type="match status" value="1"/>
</dbReference>
<dbReference type="RefSeq" id="XP_015263064.1">
    <property type="nucleotide sequence ID" value="XM_015407578.1"/>
</dbReference>
<evidence type="ECO:0000256" key="7">
    <source>
        <dbReference type="ARBA" id="ARBA00023180"/>
    </source>
</evidence>
<proteinExistence type="inferred from homology"/>
<dbReference type="InterPro" id="IPR000560">
    <property type="entry name" value="His_Pase_clade-2"/>
</dbReference>
<dbReference type="Proteomes" id="UP000694871">
    <property type="component" value="Unplaced"/>
</dbReference>
<dbReference type="PANTHER" id="PTHR11567">
    <property type="entry name" value="ACID PHOSPHATASE-RELATED"/>
    <property type="match status" value="1"/>
</dbReference>
<dbReference type="PROSITE" id="PS00616">
    <property type="entry name" value="HIS_ACID_PHOSPHAT_1"/>
    <property type="match status" value="1"/>
</dbReference>
<dbReference type="InterPro" id="IPR033379">
    <property type="entry name" value="Acid_Pase_AS"/>
</dbReference>
<name>A0ABM1JNM7_GEKJA</name>
<evidence type="ECO:0000256" key="1">
    <source>
        <dbReference type="ARBA" id="ARBA00000032"/>
    </source>
</evidence>
<evidence type="ECO:0000256" key="3">
    <source>
        <dbReference type="ARBA" id="ARBA00012646"/>
    </source>
</evidence>
<dbReference type="Pfam" id="PF00328">
    <property type="entry name" value="His_Phos_2"/>
    <property type="match status" value="1"/>
</dbReference>
<keyword evidence="8" id="KW-0472">Membrane</keyword>
<dbReference type="InterPro" id="IPR029033">
    <property type="entry name" value="His_PPase_superfam"/>
</dbReference>
<organism evidence="9 10">
    <name type="scientific">Gekko japonicus</name>
    <name type="common">Schlegel's Japanese gecko</name>
    <dbReference type="NCBI Taxonomy" id="146911"/>
    <lineage>
        <taxon>Eukaryota</taxon>
        <taxon>Metazoa</taxon>
        <taxon>Chordata</taxon>
        <taxon>Craniata</taxon>
        <taxon>Vertebrata</taxon>
        <taxon>Euteleostomi</taxon>
        <taxon>Lepidosauria</taxon>
        <taxon>Squamata</taxon>
        <taxon>Bifurcata</taxon>
        <taxon>Gekkota</taxon>
        <taxon>Gekkonidae</taxon>
        <taxon>Gekkoninae</taxon>
        <taxon>Gekko</taxon>
    </lineage>
</organism>
<keyword evidence="9" id="KW-1185">Reference proteome</keyword>
<evidence type="ECO:0000256" key="4">
    <source>
        <dbReference type="ARBA" id="ARBA00022729"/>
    </source>
</evidence>
<evidence type="ECO:0000256" key="2">
    <source>
        <dbReference type="ARBA" id="ARBA00005375"/>
    </source>
</evidence>
<keyword evidence="4" id="KW-0732">Signal</keyword>